<accession>A0A1D6I617</accession>
<reference evidence="9" key="1">
    <citation type="submission" date="2015-12" db="EMBL/GenBank/DDBJ databases">
        <title>Update maize B73 reference genome by single molecule sequencing technologies.</title>
        <authorList>
            <consortium name="Maize Genome Sequencing Project"/>
            <person name="Ware D."/>
        </authorList>
    </citation>
    <scope>NUCLEOTIDE SEQUENCE [LARGE SCALE GENOMIC DNA]</scope>
    <source>
        <tissue evidence="9">Seedling</tissue>
    </source>
</reference>
<dbReference type="PaxDb" id="4577-GRMZM2G072488_P01"/>
<evidence type="ECO:0000256" key="7">
    <source>
        <dbReference type="ARBA" id="ARBA00023180"/>
    </source>
</evidence>
<evidence type="ECO:0000256" key="2">
    <source>
        <dbReference type="ARBA" id="ARBA00022645"/>
    </source>
</evidence>
<sequence length="516" mass="56981">MSKTKMARNQISHCIPLLAILLALLPLTTNAALDQPALLRQLMESRRSARRSVGVSDETDGGTWTDPVSSFGKLPTYCESPEQQGSKEADRIAALPGQPRRVNFEQYAGYVTVDEEHGRALFYYFVESPYDAAAKPLVLWLNGGPGCSSLGAGAMQELGPFRVNPDGKTLSRNRHSWNNVANVIFLESPAGVGFSYSNTSSDYDESGDTRTAVDSYTFLLHWLERFPEYKGRDLYISGESYAGHYVPELAAVIVAVRELTGQNPTNLKGIFVGNPVLDDYKNDKGSLEFLWNHGVMSDEIWANITAHCSFGPSDGVSCEEAKSAFDFRPNFVKNAGNINPYNIYINFFNPQGLPWNDSPSSMVPTLSWLIDTGLRVWLYSGDMDDVCPITATRYSVKDLNLSITEPWRPWYTPANEVGGYIQQYSGGFTFASVRGAGHLVPSFQPKRSLLLFYSFLKGVLPPAVGGYIQQYSGGFTFASVRGAGHLVPSFQPKRSLLLFYSFLKGVLPPAVSLWQP</sequence>
<evidence type="ECO:0000256" key="4">
    <source>
        <dbReference type="ARBA" id="ARBA00022729"/>
    </source>
</evidence>
<feature type="signal peptide" evidence="8">
    <location>
        <begin position="1"/>
        <end position="31"/>
    </location>
</feature>
<dbReference type="PROSITE" id="PS00131">
    <property type="entry name" value="CARBOXYPEPT_SER_SER"/>
    <property type="match status" value="1"/>
</dbReference>
<keyword evidence="7" id="KW-0325">Glycoprotein</keyword>
<dbReference type="EC" id="3.4.16.-" evidence="8"/>
<dbReference type="InterPro" id="IPR018202">
    <property type="entry name" value="Ser_caboxypep_ser_AS"/>
</dbReference>
<dbReference type="GO" id="GO:0006508">
    <property type="term" value="P:proteolysis"/>
    <property type="evidence" value="ECO:0007669"/>
    <property type="project" value="UniProtKB-KW"/>
</dbReference>
<dbReference type="AlphaFoldDB" id="A0A1D6I617"/>
<dbReference type="PROSITE" id="PS00560">
    <property type="entry name" value="CARBOXYPEPT_SER_HIS"/>
    <property type="match status" value="2"/>
</dbReference>
<gene>
    <name evidence="9" type="ORF">ZEAMMB73_Zm00001d020754</name>
</gene>
<dbReference type="InterPro" id="IPR029058">
    <property type="entry name" value="AB_hydrolase_fold"/>
</dbReference>
<evidence type="ECO:0000313" key="9">
    <source>
        <dbReference type="EMBL" id="ONM55534.1"/>
    </source>
</evidence>
<keyword evidence="4 8" id="KW-0732">Signal</keyword>
<dbReference type="Gene3D" id="3.40.50.1820">
    <property type="entry name" value="alpha/beta hydrolase"/>
    <property type="match status" value="1"/>
</dbReference>
<dbReference type="OMA" id="RHSWNNV"/>
<dbReference type="FunFam" id="3.40.50.11320:FF:000001">
    <property type="entry name" value="Carboxypeptidase"/>
    <property type="match status" value="1"/>
</dbReference>
<dbReference type="GO" id="GO:0004185">
    <property type="term" value="F:serine-type carboxypeptidase activity"/>
    <property type="evidence" value="ECO:0007669"/>
    <property type="project" value="UniProtKB-UniRule"/>
</dbReference>
<dbReference type="PANTHER" id="PTHR11802">
    <property type="entry name" value="SERINE PROTEASE FAMILY S10 SERINE CARBOXYPEPTIDASE"/>
    <property type="match status" value="1"/>
</dbReference>
<comment type="similarity">
    <text evidence="1 8">Belongs to the peptidase S10 family.</text>
</comment>
<dbReference type="InterPro" id="IPR001563">
    <property type="entry name" value="Peptidase_S10"/>
</dbReference>
<keyword evidence="5 8" id="KW-0378">Hydrolase</keyword>
<protein>
    <recommendedName>
        <fullName evidence="8">Carboxypeptidase</fullName>
        <ecNumber evidence="8">3.4.16.-</ecNumber>
    </recommendedName>
</protein>
<evidence type="ECO:0000256" key="5">
    <source>
        <dbReference type="ARBA" id="ARBA00022801"/>
    </source>
</evidence>
<keyword evidence="3 8" id="KW-0645">Protease</keyword>
<keyword evidence="6" id="KW-1015">Disulfide bond</keyword>
<evidence type="ECO:0000256" key="6">
    <source>
        <dbReference type="ARBA" id="ARBA00023157"/>
    </source>
</evidence>
<dbReference type="FunFam" id="3.40.50.1820:FF:000573">
    <property type="entry name" value="Carboxypeptidase"/>
    <property type="match status" value="1"/>
</dbReference>
<dbReference type="eggNOG" id="KOG1282">
    <property type="taxonomic scope" value="Eukaryota"/>
</dbReference>
<dbReference type="Pfam" id="PF00450">
    <property type="entry name" value="Peptidase_S10"/>
    <property type="match status" value="3"/>
</dbReference>
<feature type="chain" id="PRO_5011125403" description="Carboxypeptidase" evidence="8">
    <location>
        <begin position="32"/>
        <end position="516"/>
    </location>
</feature>
<dbReference type="SMR" id="A0A1D6I617"/>
<organism evidence="9">
    <name type="scientific">Zea mays</name>
    <name type="common">Maize</name>
    <dbReference type="NCBI Taxonomy" id="4577"/>
    <lineage>
        <taxon>Eukaryota</taxon>
        <taxon>Viridiplantae</taxon>
        <taxon>Streptophyta</taxon>
        <taxon>Embryophyta</taxon>
        <taxon>Tracheophyta</taxon>
        <taxon>Spermatophyta</taxon>
        <taxon>Magnoliopsida</taxon>
        <taxon>Liliopsida</taxon>
        <taxon>Poales</taxon>
        <taxon>Poaceae</taxon>
        <taxon>PACMAD clade</taxon>
        <taxon>Panicoideae</taxon>
        <taxon>Andropogonodae</taxon>
        <taxon>Andropogoneae</taxon>
        <taxon>Tripsacinae</taxon>
        <taxon>Zea</taxon>
    </lineage>
</organism>
<evidence type="ECO:0000256" key="1">
    <source>
        <dbReference type="ARBA" id="ARBA00009431"/>
    </source>
</evidence>
<evidence type="ECO:0000256" key="8">
    <source>
        <dbReference type="RuleBase" id="RU361156"/>
    </source>
</evidence>
<dbReference type="PRINTS" id="PR00724">
    <property type="entry name" value="CRBOXYPTASEC"/>
</dbReference>
<evidence type="ECO:0000256" key="3">
    <source>
        <dbReference type="ARBA" id="ARBA00022670"/>
    </source>
</evidence>
<dbReference type="InParanoid" id="A0A1D6I617"/>
<dbReference type="SUPFAM" id="SSF53474">
    <property type="entry name" value="alpha/beta-Hydrolases"/>
    <property type="match status" value="2"/>
</dbReference>
<dbReference type="EMBL" id="CM007650">
    <property type="protein sequence ID" value="ONM55534.1"/>
    <property type="molecule type" value="Genomic_DNA"/>
</dbReference>
<keyword evidence="2 8" id="KW-0121">Carboxypeptidase</keyword>
<proteinExistence type="inferred from homology"/>
<name>A0A1D6I617_MAIZE</name>
<dbReference type="ExpressionAtlas" id="A0A1D6I617">
    <property type="expression patterns" value="baseline and differential"/>
</dbReference>
<dbReference type="Gene3D" id="3.40.50.11320">
    <property type="match status" value="2"/>
</dbReference>
<dbReference type="PANTHER" id="PTHR11802:SF328">
    <property type="entry name" value="CARBOXYPEPTIDASE"/>
    <property type="match status" value="1"/>
</dbReference>
<dbReference type="InterPro" id="IPR033124">
    <property type="entry name" value="Ser_caboxypep_his_AS"/>
</dbReference>